<evidence type="ECO:0000313" key="5">
    <source>
        <dbReference type="EMBL" id="PIP31707.1"/>
    </source>
</evidence>
<dbReference type="PANTHER" id="PTHR11851">
    <property type="entry name" value="METALLOPROTEASE"/>
    <property type="match status" value="1"/>
</dbReference>
<feature type="domain" description="Peptidase M16 C-terminal" evidence="4">
    <location>
        <begin position="168"/>
        <end position="341"/>
    </location>
</feature>
<comment type="similarity">
    <text evidence="1 2">Belongs to the peptidase M16 family.</text>
</comment>
<dbReference type="SUPFAM" id="SSF63411">
    <property type="entry name" value="LuxS/MPP-like metallohydrolase"/>
    <property type="match status" value="2"/>
</dbReference>
<feature type="domain" description="Peptidase M16 N-terminal" evidence="3">
    <location>
        <begin position="14"/>
        <end position="161"/>
    </location>
</feature>
<name>A0A2G9ZEX1_9BACT</name>
<evidence type="ECO:0000259" key="3">
    <source>
        <dbReference type="Pfam" id="PF00675"/>
    </source>
</evidence>
<comment type="caution">
    <text evidence="5">The sequence shown here is derived from an EMBL/GenBank/DDBJ whole genome shotgun (WGS) entry which is preliminary data.</text>
</comment>
<dbReference type="Pfam" id="PF00675">
    <property type="entry name" value="Peptidase_M16"/>
    <property type="match status" value="1"/>
</dbReference>
<dbReference type="GO" id="GO:0004222">
    <property type="term" value="F:metalloendopeptidase activity"/>
    <property type="evidence" value="ECO:0007669"/>
    <property type="project" value="InterPro"/>
</dbReference>
<dbReference type="GO" id="GO:0006508">
    <property type="term" value="P:proteolysis"/>
    <property type="evidence" value="ECO:0007669"/>
    <property type="project" value="InterPro"/>
</dbReference>
<dbReference type="InterPro" id="IPR001431">
    <property type="entry name" value="Pept_M16_Zn_BS"/>
</dbReference>
<dbReference type="PROSITE" id="PS00143">
    <property type="entry name" value="INSULINASE"/>
    <property type="match status" value="1"/>
</dbReference>
<dbReference type="GO" id="GO:0046872">
    <property type="term" value="F:metal ion binding"/>
    <property type="evidence" value="ECO:0007669"/>
    <property type="project" value="InterPro"/>
</dbReference>
<sequence length="423" mass="47413">MDFKKIKLKNGLRVILVPEKTAKTAAIFVLVGVGSKYETKALNGISHFLEHLFFKGTKKRPTALKIAETLDRVGGSYNAFTSKEMTGYWAKVSSEHLDLALDFVSDIFLNSKLEQKEIAKEKGVILEEINMYLDSPRQYVGELWEDVLYGDQPAGRDTIGTKENILKFKKNDFVNYLKNNYSSKNTIICAAGKFFEKQLLAQIKNKFKGMAISPAPLKSGVIERQTTPQVLLRFKQTDQTHLCLGFRGFGLNSEKRFAQEVLSVLLGGNMSSRMFSVVREKSGLAYYVHTSSEDYTDSGYLVTQAGVPNLKTKEAIVLMLKEYSKLKTTDISKEELKKAKDYINGSMVLGLESSDKLASFFASQEILENKILTPSEIKAIINKISPSDLKNIAKEIFTKQNLNLALIGPHKNKGELEAILNNF</sequence>
<dbReference type="InterPro" id="IPR007863">
    <property type="entry name" value="Peptidase_M16_C"/>
</dbReference>
<dbReference type="Pfam" id="PF05193">
    <property type="entry name" value="Peptidase_M16_C"/>
    <property type="match status" value="1"/>
</dbReference>
<dbReference type="InterPro" id="IPR011249">
    <property type="entry name" value="Metalloenz_LuxS/M16"/>
</dbReference>
<proteinExistence type="inferred from homology"/>
<evidence type="ECO:0000256" key="1">
    <source>
        <dbReference type="ARBA" id="ARBA00007261"/>
    </source>
</evidence>
<dbReference type="PANTHER" id="PTHR11851:SF49">
    <property type="entry name" value="MITOCHONDRIAL-PROCESSING PEPTIDASE SUBUNIT ALPHA"/>
    <property type="match status" value="1"/>
</dbReference>
<organism evidence="5 6">
    <name type="scientific">bacterium (Candidatus Gribaldobacteria) CG23_combo_of_CG06-09_8_20_14_all_37_87_8</name>
    <dbReference type="NCBI Taxonomy" id="2014278"/>
    <lineage>
        <taxon>Bacteria</taxon>
        <taxon>Candidatus Gribaldobacteria</taxon>
    </lineage>
</organism>
<protein>
    <recommendedName>
        <fullName evidence="7">Peptidase M16</fullName>
    </recommendedName>
</protein>
<evidence type="ECO:0000313" key="6">
    <source>
        <dbReference type="Proteomes" id="UP000230447"/>
    </source>
</evidence>
<dbReference type="AlphaFoldDB" id="A0A2G9ZEX1"/>
<evidence type="ECO:0008006" key="7">
    <source>
        <dbReference type="Google" id="ProtNLM"/>
    </source>
</evidence>
<dbReference type="InterPro" id="IPR050361">
    <property type="entry name" value="MPP/UQCRC_Complex"/>
</dbReference>
<dbReference type="Gene3D" id="3.30.830.10">
    <property type="entry name" value="Metalloenzyme, LuxS/M16 peptidase-like"/>
    <property type="match status" value="2"/>
</dbReference>
<evidence type="ECO:0000259" key="4">
    <source>
        <dbReference type="Pfam" id="PF05193"/>
    </source>
</evidence>
<accession>A0A2G9ZEX1</accession>
<dbReference type="EMBL" id="PCSB01000044">
    <property type="protein sequence ID" value="PIP31707.1"/>
    <property type="molecule type" value="Genomic_DNA"/>
</dbReference>
<evidence type="ECO:0000256" key="2">
    <source>
        <dbReference type="RuleBase" id="RU004447"/>
    </source>
</evidence>
<reference evidence="5 6" key="1">
    <citation type="submission" date="2017-09" db="EMBL/GenBank/DDBJ databases">
        <title>Depth-based differentiation of microbial function through sediment-hosted aquifers and enrichment of novel symbionts in the deep terrestrial subsurface.</title>
        <authorList>
            <person name="Probst A.J."/>
            <person name="Ladd B."/>
            <person name="Jarett J.K."/>
            <person name="Geller-Mcgrath D.E."/>
            <person name="Sieber C.M."/>
            <person name="Emerson J.B."/>
            <person name="Anantharaman K."/>
            <person name="Thomas B.C."/>
            <person name="Malmstrom R."/>
            <person name="Stieglmeier M."/>
            <person name="Klingl A."/>
            <person name="Woyke T."/>
            <person name="Ryan C.M."/>
            <person name="Banfield J.F."/>
        </authorList>
    </citation>
    <scope>NUCLEOTIDE SEQUENCE [LARGE SCALE GENOMIC DNA]</scope>
    <source>
        <strain evidence="5">CG23_combo_of_CG06-09_8_20_14_all_37_87_8</strain>
    </source>
</reference>
<gene>
    <name evidence="5" type="ORF">COX24_02145</name>
</gene>
<dbReference type="Proteomes" id="UP000230447">
    <property type="component" value="Unassembled WGS sequence"/>
</dbReference>
<dbReference type="InterPro" id="IPR011765">
    <property type="entry name" value="Pept_M16_N"/>
</dbReference>